<organism evidence="6 7">
    <name type="scientific">crAssphage sp. isolate ctbg_1</name>
    <dbReference type="NCBI Taxonomy" id="2989854"/>
    <lineage>
        <taxon>Viruses</taxon>
        <taxon>Duplodnaviria</taxon>
        <taxon>Heunggongvirae</taxon>
        <taxon>Uroviricota</taxon>
        <taxon>Caudoviricetes</taxon>
        <taxon>Crassvirales</taxon>
        <taxon>Intestiviridae</taxon>
        <taxon>Crudevirinae</taxon>
        <taxon>Whopevirus</taxon>
        <taxon>Whopevirus animalis</taxon>
    </lineage>
</organism>
<dbReference type="GO" id="GO:0046081">
    <property type="term" value="P:dUTP catabolic process"/>
    <property type="evidence" value="ECO:0007669"/>
    <property type="project" value="InterPro"/>
</dbReference>
<keyword evidence="3" id="KW-0378">Hydrolase</keyword>
<evidence type="ECO:0000259" key="5">
    <source>
        <dbReference type="Pfam" id="PF00692"/>
    </source>
</evidence>
<dbReference type="Gene3D" id="2.70.40.10">
    <property type="match status" value="1"/>
</dbReference>
<dbReference type="GO" id="GO:0000287">
    <property type="term" value="F:magnesium ion binding"/>
    <property type="evidence" value="ECO:0007669"/>
    <property type="project" value="InterPro"/>
</dbReference>
<protein>
    <recommendedName>
        <fullName evidence="2">dUTP diphosphatase</fullName>
        <ecNumber evidence="2">3.6.1.23</ecNumber>
    </recommendedName>
</protein>
<evidence type="ECO:0000313" key="6">
    <source>
        <dbReference type="EMBL" id="AXH74558.1"/>
    </source>
</evidence>
<accession>A0A345MT58</accession>
<keyword evidence="4" id="KW-0546">Nucleotide metabolism</keyword>
<dbReference type="CDD" id="cd07557">
    <property type="entry name" value="trimeric_dUTPase"/>
    <property type="match status" value="1"/>
</dbReference>
<dbReference type="Proteomes" id="UP000257554">
    <property type="component" value="Segment"/>
</dbReference>
<dbReference type="GO" id="GO:0004170">
    <property type="term" value="F:dUTP diphosphatase activity"/>
    <property type="evidence" value="ECO:0007669"/>
    <property type="project" value="UniProtKB-EC"/>
</dbReference>
<dbReference type="InterPro" id="IPR036157">
    <property type="entry name" value="dUTPase-like_sf"/>
</dbReference>
<name>A0A345MT58_9CAUD</name>
<evidence type="ECO:0000256" key="3">
    <source>
        <dbReference type="ARBA" id="ARBA00022801"/>
    </source>
</evidence>
<evidence type="ECO:0000256" key="2">
    <source>
        <dbReference type="ARBA" id="ARBA00012379"/>
    </source>
</evidence>
<comment type="similarity">
    <text evidence="1">Belongs to the dUTPase family.</text>
</comment>
<dbReference type="InterPro" id="IPR033704">
    <property type="entry name" value="dUTPase_trimeric"/>
</dbReference>
<evidence type="ECO:0000256" key="4">
    <source>
        <dbReference type="ARBA" id="ARBA00023080"/>
    </source>
</evidence>
<feature type="domain" description="dUTPase-like" evidence="5">
    <location>
        <begin position="20"/>
        <end position="148"/>
    </location>
</feature>
<dbReference type="RefSeq" id="YP_010097668.1">
    <property type="nucleotide sequence ID" value="NC_055760.1"/>
</dbReference>
<reference evidence="6 7" key="1">
    <citation type="submission" date="2018-07" db="EMBL/GenBank/DDBJ databases">
        <title>Uncovering a Universe of Circular DNA Viruses in Animal Metagenomes.</title>
        <authorList>
            <person name="Tisza M."/>
            <person name="Buck C."/>
            <person name="Pastrana D."/>
            <person name="Welch N."/>
            <person name="Peretti A."/>
        </authorList>
    </citation>
    <scope>NUCLEOTIDE SEQUENCE [LARGE SCALE GENOMIC DNA]</scope>
    <source>
        <strain evidence="6">Ctbg_1</strain>
    </source>
</reference>
<dbReference type="Pfam" id="PF00692">
    <property type="entry name" value="dUTPase"/>
    <property type="match status" value="1"/>
</dbReference>
<dbReference type="InterPro" id="IPR008181">
    <property type="entry name" value="dUTPase"/>
</dbReference>
<dbReference type="InterPro" id="IPR029054">
    <property type="entry name" value="dUTPase-like"/>
</dbReference>
<evidence type="ECO:0000256" key="1">
    <source>
        <dbReference type="ARBA" id="ARBA00006581"/>
    </source>
</evidence>
<dbReference type="GeneID" id="76971892"/>
<sequence>MDTSVKQTTLDVKFKKLYDDAILPYYATEDAVGLDCTAYSIRWDAQYNCWVYGLGFAVELPKGYGGFLYPRSSIYENNLSVCNAVGVIDPDYRGEVSVRFYEARFAKKYKINERCCQLVIMPYPKINVIETNNLSETKRGANGYGSTGK</sequence>
<proteinExistence type="inferred from homology"/>
<dbReference type="PANTHER" id="PTHR11241">
    <property type="entry name" value="DEOXYURIDINE 5'-TRIPHOSPHATE NUCLEOTIDOHYDROLASE"/>
    <property type="match status" value="1"/>
</dbReference>
<keyword evidence="7" id="KW-1185">Reference proteome</keyword>
<dbReference type="EMBL" id="MH616963">
    <property type="protein sequence ID" value="AXH74558.1"/>
    <property type="molecule type" value="Genomic_DNA"/>
</dbReference>
<evidence type="ECO:0000313" key="7">
    <source>
        <dbReference type="Proteomes" id="UP000257554"/>
    </source>
</evidence>
<dbReference type="GO" id="GO:0006226">
    <property type="term" value="P:dUMP biosynthetic process"/>
    <property type="evidence" value="ECO:0007669"/>
    <property type="project" value="InterPro"/>
</dbReference>
<dbReference type="PANTHER" id="PTHR11241:SF0">
    <property type="entry name" value="DEOXYURIDINE 5'-TRIPHOSPHATE NUCLEOTIDOHYDROLASE"/>
    <property type="match status" value="1"/>
</dbReference>
<dbReference type="SUPFAM" id="SSF51283">
    <property type="entry name" value="dUTPase-like"/>
    <property type="match status" value="1"/>
</dbReference>
<dbReference type="EC" id="3.6.1.23" evidence="2"/>